<feature type="transmembrane region" description="Helical" evidence="2">
    <location>
        <begin position="142"/>
        <end position="162"/>
    </location>
</feature>
<feature type="compositionally biased region" description="Polar residues" evidence="1">
    <location>
        <begin position="311"/>
        <end position="320"/>
    </location>
</feature>
<dbReference type="Proteomes" id="UP000800093">
    <property type="component" value="Unassembled WGS sequence"/>
</dbReference>
<dbReference type="PANTHER" id="PTHR33741:SF5">
    <property type="entry name" value="TRANSMEMBRANE PROTEIN DDB_G0269096-RELATED"/>
    <property type="match status" value="1"/>
</dbReference>
<evidence type="ECO:0000313" key="5">
    <source>
        <dbReference type="Proteomes" id="UP000800093"/>
    </source>
</evidence>
<gene>
    <name evidence="4" type="ORF">CC78DRAFT_536961</name>
</gene>
<feature type="transmembrane region" description="Helical" evidence="2">
    <location>
        <begin position="52"/>
        <end position="73"/>
    </location>
</feature>
<protein>
    <submittedName>
        <fullName evidence="4">HPP-domain-containing protein</fullName>
    </submittedName>
</protein>
<dbReference type="OrthoDB" id="2016548at2759"/>
<evidence type="ECO:0000259" key="3">
    <source>
        <dbReference type="Pfam" id="PF04982"/>
    </source>
</evidence>
<accession>A0A9P4K084</accession>
<reference evidence="5" key="1">
    <citation type="journal article" date="2020" name="Stud. Mycol.">
        <title>101 Dothideomycetes genomes: A test case for predicting lifestyles and emergence of pathogens.</title>
        <authorList>
            <person name="Haridas S."/>
            <person name="Albert R."/>
            <person name="Binder M."/>
            <person name="Bloem J."/>
            <person name="LaButti K."/>
            <person name="Salamov A."/>
            <person name="Andreopoulos B."/>
            <person name="Baker S."/>
            <person name="Barry K."/>
            <person name="Bills G."/>
            <person name="Bluhm B."/>
            <person name="Cannon C."/>
            <person name="Castanera R."/>
            <person name="Culley D."/>
            <person name="Daum C."/>
            <person name="Ezra D."/>
            <person name="Gonzalez J."/>
            <person name="Henrissat B."/>
            <person name="Kuo A."/>
            <person name="Liang C."/>
            <person name="Lipzen A."/>
            <person name="Lutzoni F."/>
            <person name="Magnuson J."/>
            <person name="Mondo S."/>
            <person name="Nolan M."/>
            <person name="Ohm R."/>
            <person name="Pangilinan J."/>
            <person name="Park H.-J."/>
            <person name="Ramirez L."/>
            <person name="Alfaro M."/>
            <person name="Sun H."/>
            <person name="Tritt A."/>
            <person name="Yoshinaga Y."/>
            <person name="Zwiers L.-H."/>
            <person name="Turgeon B."/>
            <person name="Goodwin S."/>
            <person name="Spatafora J."/>
            <person name="Crous P."/>
            <person name="Grigoriev I."/>
        </authorList>
    </citation>
    <scope>NUCLEOTIDE SEQUENCE [LARGE SCALE GENOMIC DNA]</scope>
    <source>
        <strain evidence="5">CBS 304.66</strain>
    </source>
</reference>
<dbReference type="AlphaFoldDB" id="A0A9P4K084"/>
<feature type="domain" description="HPP transmembrane region" evidence="3">
    <location>
        <begin position="51"/>
        <end position="212"/>
    </location>
</feature>
<keyword evidence="2" id="KW-0812">Transmembrane</keyword>
<keyword evidence="5" id="KW-1185">Reference proteome</keyword>
<feature type="transmembrane region" description="Helical" evidence="2">
    <location>
        <begin position="113"/>
        <end position="130"/>
    </location>
</feature>
<feature type="region of interest" description="Disordered" evidence="1">
    <location>
        <begin position="288"/>
        <end position="320"/>
    </location>
</feature>
<name>A0A9P4K084_9PLEO</name>
<dbReference type="EMBL" id="ML986705">
    <property type="protein sequence ID" value="KAF2259596.1"/>
    <property type="molecule type" value="Genomic_DNA"/>
</dbReference>
<dbReference type="Pfam" id="PF04982">
    <property type="entry name" value="TM_HPP"/>
    <property type="match status" value="1"/>
</dbReference>
<dbReference type="InterPro" id="IPR007065">
    <property type="entry name" value="HPP"/>
</dbReference>
<evidence type="ECO:0000256" key="2">
    <source>
        <dbReference type="SAM" id="Phobius"/>
    </source>
</evidence>
<feature type="transmembrane region" description="Helical" evidence="2">
    <location>
        <begin position="182"/>
        <end position="204"/>
    </location>
</feature>
<keyword evidence="2" id="KW-1133">Transmembrane helix</keyword>
<keyword evidence="2" id="KW-0472">Membrane</keyword>
<proteinExistence type="predicted"/>
<comment type="caution">
    <text evidence="4">The sequence shown here is derived from an EMBL/GenBank/DDBJ whole genome shotgun (WGS) entry which is preliminary data.</text>
</comment>
<dbReference type="InterPro" id="IPR058581">
    <property type="entry name" value="TM_HPP"/>
</dbReference>
<sequence>MRIANLNPRTWNLDIDAHINRFVPASPLHRLPRPISHFLGYRSEQRDDVGNVLASLYSFVGAFAGLAVVALVFGGTEGIRARHPPVLIASFGASAILEYNSIRSPLGQPRNAILGHTLSALVGVCIAKLFNASHDSGPESLWIPGALACGLASALMLLTNTVHPPGGASAVLAATEPRVVRLGWVFVGLVAWGSILLVVVGCVVNNFQRQFPVFWWTGVDVKGLREERREGGDIEERVDRRERRDIGEGERIVADSFKVRVPEGLSLNAEEVQVLEMLRERLKGEELLRQRSEGSSNEGTAAENEEKSRSSETSASLFAS</sequence>
<evidence type="ECO:0000256" key="1">
    <source>
        <dbReference type="SAM" id="MobiDB-lite"/>
    </source>
</evidence>
<organism evidence="4 5">
    <name type="scientific">Lojkania enalia</name>
    <dbReference type="NCBI Taxonomy" id="147567"/>
    <lineage>
        <taxon>Eukaryota</taxon>
        <taxon>Fungi</taxon>
        <taxon>Dikarya</taxon>
        <taxon>Ascomycota</taxon>
        <taxon>Pezizomycotina</taxon>
        <taxon>Dothideomycetes</taxon>
        <taxon>Pleosporomycetidae</taxon>
        <taxon>Pleosporales</taxon>
        <taxon>Pleosporales incertae sedis</taxon>
        <taxon>Lojkania</taxon>
    </lineage>
</organism>
<evidence type="ECO:0000313" key="4">
    <source>
        <dbReference type="EMBL" id="KAF2259596.1"/>
    </source>
</evidence>
<dbReference type="PANTHER" id="PTHR33741">
    <property type="entry name" value="TRANSMEMBRANE PROTEIN DDB_G0269096-RELATED"/>
    <property type="match status" value="1"/>
</dbReference>